<dbReference type="GO" id="GO:0000105">
    <property type="term" value="P:L-histidine biosynthetic process"/>
    <property type="evidence" value="ECO:0007669"/>
    <property type="project" value="UniProtKB-UniRule"/>
</dbReference>
<reference evidence="10 11" key="1">
    <citation type="submission" date="2020-01" db="EMBL/GenBank/DDBJ databases">
        <title>Genome sequencing of strain KACC 21507.</title>
        <authorList>
            <person name="Heo J."/>
            <person name="Kim S.-J."/>
            <person name="Kim J.-S."/>
            <person name="Hong S.-B."/>
            <person name="Kwon S.-W."/>
        </authorList>
    </citation>
    <scope>NUCLEOTIDE SEQUENCE [LARGE SCALE GENOMIC DNA]</scope>
    <source>
        <strain evidence="10 11">KACC 21507</strain>
    </source>
</reference>
<dbReference type="InterPro" id="IPR045864">
    <property type="entry name" value="aa-tRNA-synth_II/BPL/LPL"/>
</dbReference>
<keyword evidence="10" id="KW-0808">Transferase</keyword>
<dbReference type="UniPathway" id="UPA00031">
    <property type="reaction ID" value="UER00006"/>
</dbReference>
<evidence type="ECO:0000256" key="5">
    <source>
        <dbReference type="ARBA" id="ARBA00020397"/>
    </source>
</evidence>
<evidence type="ECO:0000256" key="6">
    <source>
        <dbReference type="ARBA" id="ARBA00022490"/>
    </source>
</evidence>
<gene>
    <name evidence="8" type="primary">hisZ</name>
    <name evidence="10" type="ORF">GT348_00480</name>
</gene>
<comment type="miscellaneous">
    <text evidence="8">This function is generally fulfilled by the C-terminal part of HisG, which is missing in some bacteria such as this one.</text>
</comment>
<dbReference type="Gene3D" id="3.30.930.10">
    <property type="entry name" value="Bira Bifunctional Protein, Domain 2"/>
    <property type="match status" value="1"/>
</dbReference>
<dbReference type="KEGG" id="bomb:GT348_00480"/>
<keyword evidence="11" id="KW-1185">Reference proteome</keyword>
<dbReference type="AlphaFoldDB" id="A0A6P1NDH7"/>
<dbReference type="SUPFAM" id="SSF55681">
    <property type="entry name" value="Class II aaRS and biotin synthetases"/>
    <property type="match status" value="1"/>
</dbReference>
<dbReference type="GO" id="GO:0004821">
    <property type="term" value="F:histidine-tRNA ligase activity"/>
    <property type="evidence" value="ECO:0007669"/>
    <property type="project" value="TreeGrafter"/>
</dbReference>
<dbReference type="InterPro" id="IPR041715">
    <property type="entry name" value="HisRS-like_core"/>
</dbReference>
<dbReference type="EMBL" id="CP047652">
    <property type="protein sequence ID" value="QHI94997.1"/>
    <property type="molecule type" value="Genomic_DNA"/>
</dbReference>
<dbReference type="Pfam" id="PF13393">
    <property type="entry name" value="tRNA-synt_His"/>
    <property type="match status" value="1"/>
</dbReference>
<comment type="pathway">
    <text evidence="2 8">Amino-acid biosynthesis; L-histidine biosynthesis; L-histidine from 5-phospho-alpha-D-ribose 1-diphosphate: step 1/9.</text>
</comment>
<keyword evidence="6 8" id="KW-0963">Cytoplasm</keyword>
<dbReference type="InterPro" id="IPR004516">
    <property type="entry name" value="HisRS/HisZ"/>
</dbReference>
<dbReference type="Proteomes" id="UP000463975">
    <property type="component" value="Chromosome"/>
</dbReference>
<comment type="function">
    <text evidence="7 8">Required for the first step of histidine biosynthesis. May allow the feedback regulation of ATP phosphoribosyltransferase activity by histidine.</text>
</comment>
<evidence type="ECO:0000313" key="11">
    <source>
        <dbReference type="Proteomes" id="UP000463975"/>
    </source>
</evidence>
<keyword evidence="10" id="KW-0328">Glycosyltransferase</keyword>
<evidence type="ECO:0000259" key="9">
    <source>
        <dbReference type="Pfam" id="PF13393"/>
    </source>
</evidence>
<dbReference type="GO" id="GO:0005737">
    <property type="term" value="C:cytoplasm"/>
    <property type="evidence" value="ECO:0007669"/>
    <property type="project" value="UniProtKB-SubCell"/>
</dbReference>
<evidence type="ECO:0000256" key="3">
    <source>
        <dbReference type="ARBA" id="ARBA00005539"/>
    </source>
</evidence>
<dbReference type="InterPro" id="IPR004517">
    <property type="entry name" value="HisZ"/>
</dbReference>
<dbReference type="GO" id="GO:0016757">
    <property type="term" value="F:glycosyltransferase activity"/>
    <property type="evidence" value="ECO:0007669"/>
    <property type="project" value="UniProtKB-KW"/>
</dbReference>
<feature type="domain" description="Class II Histidinyl-tRNA synthetase (HisRS)-like catalytic core" evidence="9">
    <location>
        <begin position="16"/>
        <end position="314"/>
    </location>
</feature>
<evidence type="ECO:0000256" key="4">
    <source>
        <dbReference type="ARBA" id="ARBA00011496"/>
    </source>
</evidence>
<evidence type="ECO:0000256" key="8">
    <source>
        <dbReference type="HAMAP-Rule" id="MF_00125"/>
    </source>
</evidence>
<evidence type="ECO:0000256" key="1">
    <source>
        <dbReference type="ARBA" id="ARBA00004496"/>
    </source>
</evidence>
<evidence type="ECO:0000256" key="2">
    <source>
        <dbReference type="ARBA" id="ARBA00004667"/>
    </source>
</evidence>
<dbReference type="PANTHER" id="PTHR43707">
    <property type="entry name" value="HISTIDYL-TRNA SYNTHETASE"/>
    <property type="match status" value="1"/>
</dbReference>
<comment type="subcellular location">
    <subcellularLocation>
        <location evidence="1 8">Cytoplasm</location>
    </subcellularLocation>
</comment>
<protein>
    <recommendedName>
        <fullName evidence="5 8">ATP phosphoribosyltransferase regulatory subunit</fullName>
    </recommendedName>
</protein>
<proteinExistence type="inferred from homology"/>
<keyword evidence="8" id="KW-0368">Histidine biosynthesis</keyword>
<organism evidence="10 11">
    <name type="scientific">Aristophania vespae</name>
    <dbReference type="NCBI Taxonomy" id="2697033"/>
    <lineage>
        <taxon>Bacteria</taxon>
        <taxon>Pseudomonadati</taxon>
        <taxon>Pseudomonadota</taxon>
        <taxon>Alphaproteobacteria</taxon>
        <taxon>Acetobacterales</taxon>
        <taxon>Acetobacteraceae</taxon>
        <taxon>Aristophania</taxon>
    </lineage>
</organism>
<keyword evidence="8" id="KW-0028">Amino-acid biosynthesis</keyword>
<sequence>MMGQSEASSPSLLPMGFVDLLPGEAEAEAHGIAKVMDIFGAHGYERVRPPLLEFESSLLSGAGEALSEQTFRLLDPSSHRMMALRPDITTQIARISQVRLQELPRPLRLSYAGDCIVIGTVGREADRQILQAGIELIGPDHAEADAEVIALGAKALAALNIKHVSFDLSMPVLVWSLLDKTYEGSERDYIIHALDRRDAAAVAEYGGAMAQLLLEMMNASGPADQALERLKALSFPDDLKQHVYRLEASVQALKQRLPDLRLTIDPVDFRGWRYHTGLCVTVFALKSREELGRGGRYLAGNEPACGLTLHPQALLKVAPIQARRPRCLVPQGVGAEILSALHKEGFATIEDLEKTQDPLLLARRLRCSHLWQNGRVEAL</sequence>
<dbReference type="HAMAP" id="MF_00125">
    <property type="entry name" value="HisZ"/>
    <property type="match status" value="1"/>
</dbReference>
<comment type="subunit">
    <text evidence="4 8">Heteromultimer composed of HisG and HisZ subunits.</text>
</comment>
<accession>A0A6P1NDH7</accession>
<evidence type="ECO:0000313" key="10">
    <source>
        <dbReference type="EMBL" id="QHI94997.1"/>
    </source>
</evidence>
<dbReference type="PANTHER" id="PTHR43707:SF1">
    <property type="entry name" value="HISTIDINE--TRNA LIGASE, MITOCHONDRIAL-RELATED"/>
    <property type="match status" value="1"/>
</dbReference>
<dbReference type="RefSeq" id="WP_160618075.1">
    <property type="nucleotide sequence ID" value="NZ_CP047652.1"/>
</dbReference>
<dbReference type="GO" id="GO:0006427">
    <property type="term" value="P:histidyl-tRNA aminoacylation"/>
    <property type="evidence" value="ECO:0007669"/>
    <property type="project" value="TreeGrafter"/>
</dbReference>
<name>A0A6P1NDH7_9PROT</name>
<comment type="similarity">
    <text evidence="3 8">Belongs to the class-II aminoacyl-tRNA synthetase family. HisZ subfamily.</text>
</comment>
<evidence type="ECO:0000256" key="7">
    <source>
        <dbReference type="ARBA" id="ARBA00025246"/>
    </source>
</evidence>